<gene>
    <name evidence="2" type="ORF">LCGC14_1962140</name>
</gene>
<comment type="caution">
    <text evidence="2">The sequence shown here is derived from an EMBL/GenBank/DDBJ whole genome shotgun (WGS) entry which is preliminary data.</text>
</comment>
<reference evidence="2" key="1">
    <citation type="journal article" date="2015" name="Nature">
        <title>Complex archaea that bridge the gap between prokaryotes and eukaryotes.</title>
        <authorList>
            <person name="Spang A."/>
            <person name="Saw J.H."/>
            <person name="Jorgensen S.L."/>
            <person name="Zaremba-Niedzwiedzka K."/>
            <person name="Martijn J."/>
            <person name="Lind A.E."/>
            <person name="van Eijk R."/>
            <person name="Schleper C."/>
            <person name="Guy L."/>
            <person name="Ettema T.J."/>
        </authorList>
    </citation>
    <scope>NUCLEOTIDE SEQUENCE</scope>
</reference>
<feature type="region of interest" description="Disordered" evidence="1">
    <location>
        <begin position="1"/>
        <end position="42"/>
    </location>
</feature>
<dbReference type="AlphaFoldDB" id="A0A0F9HSM1"/>
<evidence type="ECO:0000256" key="1">
    <source>
        <dbReference type="SAM" id="MobiDB-lite"/>
    </source>
</evidence>
<feature type="non-terminal residue" evidence="2">
    <location>
        <position position="42"/>
    </location>
</feature>
<name>A0A0F9HSM1_9ZZZZ</name>
<protein>
    <submittedName>
        <fullName evidence="2">Uncharacterized protein</fullName>
    </submittedName>
</protein>
<dbReference type="EMBL" id="LAZR01021631">
    <property type="protein sequence ID" value="KKL84695.1"/>
    <property type="molecule type" value="Genomic_DNA"/>
</dbReference>
<feature type="compositionally biased region" description="Basic and acidic residues" evidence="1">
    <location>
        <begin position="28"/>
        <end position="42"/>
    </location>
</feature>
<accession>A0A0F9HSM1</accession>
<proteinExistence type="predicted"/>
<sequence length="42" mass="4900">MKKGHIIPYEKRKNMGPKKGTHNSTNTEIKEGQRLSKKTEFK</sequence>
<evidence type="ECO:0000313" key="2">
    <source>
        <dbReference type="EMBL" id="KKL84695.1"/>
    </source>
</evidence>
<organism evidence="2">
    <name type="scientific">marine sediment metagenome</name>
    <dbReference type="NCBI Taxonomy" id="412755"/>
    <lineage>
        <taxon>unclassified sequences</taxon>
        <taxon>metagenomes</taxon>
        <taxon>ecological metagenomes</taxon>
    </lineage>
</organism>